<organism evidence="9 10">
    <name type="scientific">Vannielia litorea</name>
    <dbReference type="NCBI Taxonomy" id="1217970"/>
    <lineage>
        <taxon>Bacteria</taxon>
        <taxon>Pseudomonadati</taxon>
        <taxon>Pseudomonadota</taxon>
        <taxon>Alphaproteobacteria</taxon>
        <taxon>Rhodobacterales</taxon>
        <taxon>Paracoccaceae</taxon>
        <taxon>Vannielia</taxon>
    </lineage>
</organism>
<feature type="transmembrane region" description="Helical" evidence="7">
    <location>
        <begin position="255"/>
        <end position="274"/>
    </location>
</feature>
<keyword evidence="10" id="KW-1185">Reference proteome</keyword>
<evidence type="ECO:0000256" key="4">
    <source>
        <dbReference type="ARBA" id="ARBA00022692"/>
    </source>
</evidence>
<feature type="transmembrane region" description="Helical" evidence="7">
    <location>
        <begin position="430"/>
        <end position="451"/>
    </location>
</feature>
<protein>
    <submittedName>
        <fullName evidence="9">Major Facilitator Superfamily protein</fullName>
    </submittedName>
</protein>
<proteinExistence type="predicted"/>
<dbReference type="PANTHER" id="PTHR42718">
    <property type="entry name" value="MAJOR FACILITATOR SUPERFAMILY MULTIDRUG TRANSPORTER MFSC"/>
    <property type="match status" value="1"/>
</dbReference>
<feature type="transmembrane region" description="Helical" evidence="7">
    <location>
        <begin position="330"/>
        <end position="351"/>
    </location>
</feature>
<dbReference type="SUPFAM" id="SSF103473">
    <property type="entry name" value="MFS general substrate transporter"/>
    <property type="match status" value="1"/>
</dbReference>
<evidence type="ECO:0000256" key="2">
    <source>
        <dbReference type="ARBA" id="ARBA00022448"/>
    </source>
</evidence>
<dbReference type="GO" id="GO:0022857">
    <property type="term" value="F:transmembrane transporter activity"/>
    <property type="evidence" value="ECO:0007669"/>
    <property type="project" value="InterPro"/>
</dbReference>
<keyword evidence="3" id="KW-1003">Cell membrane</keyword>
<evidence type="ECO:0000313" key="10">
    <source>
        <dbReference type="Proteomes" id="UP000184932"/>
    </source>
</evidence>
<dbReference type="Gene3D" id="1.20.1720.10">
    <property type="entry name" value="Multidrug resistance protein D"/>
    <property type="match status" value="1"/>
</dbReference>
<accession>A0A1N6FKG4</accession>
<evidence type="ECO:0000259" key="8">
    <source>
        <dbReference type="PROSITE" id="PS50850"/>
    </source>
</evidence>
<keyword evidence="4 7" id="KW-0812">Transmembrane</keyword>
<name>A0A1N6FKG4_9RHOB</name>
<dbReference type="OrthoDB" id="9812189at2"/>
<dbReference type="InterPro" id="IPR005829">
    <property type="entry name" value="Sugar_transporter_CS"/>
</dbReference>
<dbReference type="InterPro" id="IPR020846">
    <property type="entry name" value="MFS_dom"/>
</dbReference>
<dbReference type="STRING" id="1217970.SAMN05444002_1743"/>
<feature type="transmembrane region" description="Helical" evidence="7">
    <location>
        <begin position="204"/>
        <end position="223"/>
    </location>
</feature>
<sequence>MTQSLSLLSPGTRGPVLAISAGIGMHAFNDLAISASIPVAMESLGALTMLPLVYALFFIAVVAGGVTSAEIRARIGARATALGAAGCFVAGTLLTATASSGAAFALGRALQGLSDGVIAALCYALIPQLFAAAVVARVFAVEATVWALAAALGPLAGGYATEHAGWRVAMLTGLPLALVFLATGAAILPRRAADGFVIQRRTPLGPVALCLAGAAVLALPSALPESPAAALGLPAGLALLALALATDRRRPRPRFFPSGAFTLTPLGAGTWLIFLMPVAQSVSSIFTALCTRAIFGLSTILTGWVVVTMALNWSLWAVVAGRLPAHRRQAALRVAPALQIAGAACVGTGFVTATLPLVLLGQSLSGAAFGLSWGPANQLVMEAAPEAERPRTASFMPTVQTLGFATGAGLFGWIAGVTGLLPALATGATVLPLAALWGTAALIACTALLAARRLHTASSADPAPSSPAPSDPAPAP</sequence>
<evidence type="ECO:0000256" key="7">
    <source>
        <dbReference type="SAM" id="Phobius"/>
    </source>
</evidence>
<dbReference type="Pfam" id="PF07690">
    <property type="entry name" value="MFS_1"/>
    <property type="match status" value="1"/>
</dbReference>
<dbReference type="RefSeq" id="WP_074255848.1">
    <property type="nucleotide sequence ID" value="NZ_FSRL01000001.1"/>
</dbReference>
<feature type="transmembrane region" description="Helical" evidence="7">
    <location>
        <begin position="401"/>
        <end position="424"/>
    </location>
</feature>
<evidence type="ECO:0000256" key="5">
    <source>
        <dbReference type="ARBA" id="ARBA00022989"/>
    </source>
</evidence>
<comment type="subcellular location">
    <subcellularLocation>
        <location evidence="1">Cell membrane</location>
        <topology evidence="1">Multi-pass membrane protein</topology>
    </subcellularLocation>
</comment>
<keyword evidence="5 7" id="KW-1133">Transmembrane helix</keyword>
<dbReference type="GO" id="GO:0005886">
    <property type="term" value="C:plasma membrane"/>
    <property type="evidence" value="ECO:0007669"/>
    <property type="project" value="UniProtKB-SubCell"/>
</dbReference>
<dbReference type="Gene3D" id="1.20.1250.20">
    <property type="entry name" value="MFS general substrate transporter like domains"/>
    <property type="match status" value="1"/>
</dbReference>
<reference evidence="10" key="1">
    <citation type="submission" date="2016-11" db="EMBL/GenBank/DDBJ databases">
        <authorList>
            <person name="Varghese N."/>
            <person name="Submissions S."/>
        </authorList>
    </citation>
    <scope>NUCLEOTIDE SEQUENCE [LARGE SCALE GENOMIC DNA]</scope>
    <source>
        <strain evidence="10">DSM 29440</strain>
    </source>
</reference>
<feature type="transmembrane region" description="Helical" evidence="7">
    <location>
        <begin position="44"/>
        <end position="67"/>
    </location>
</feature>
<gene>
    <name evidence="9" type="ORF">SAMN05444002_1743</name>
</gene>
<dbReference type="AlphaFoldDB" id="A0A1N6FKG4"/>
<dbReference type="PANTHER" id="PTHR42718:SF46">
    <property type="entry name" value="BLR6921 PROTEIN"/>
    <property type="match status" value="1"/>
</dbReference>
<feature type="transmembrane region" description="Helical" evidence="7">
    <location>
        <begin position="294"/>
        <end position="318"/>
    </location>
</feature>
<evidence type="ECO:0000256" key="6">
    <source>
        <dbReference type="ARBA" id="ARBA00023136"/>
    </source>
</evidence>
<feature type="domain" description="Major facilitator superfamily (MFS) profile" evidence="8">
    <location>
        <begin position="15"/>
        <end position="453"/>
    </location>
</feature>
<dbReference type="PROSITE" id="PS00217">
    <property type="entry name" value="SUGAR_TRANSPORT_2"/>
    <property type="match status" value="1"/>
</dbReference>
<feature type="transmembrane region" description="Helical" evidence="7">
    <location>
        <begin position="166"/>
        <end position="188"/>
    </location>
</feature>
<dbReference type="PROSITE" id="PS50850">
    <property type="entry name" value="MFS"/>
    <property type="match status" value="1"/>
</dbReference>
<dbReference type="InterPro" id="IPR011701">
    <property type="entry name" value="MFS"/>
</dbReference>
<evidence type="ECO:0000256" key="1">
    <source>
        <dbReference type="ARBA" id="ARBA00004651"/>
    </source>
</evidence>
<keyword evidence="2" id="KW-0813">Transport</keyword>
<dbReference type="Proteomes" id="UP000184932">
    <property type="component" value="Unassembled WGS sequence"/>
</dbReference>
<dbReference type="EMBL" id="FSRL01000001">
    <property type="protein sequence ID" value="SIN95762.1"/>
    <property type="molecule type" value="Genomic_DNA"/>
</dbReference>
<keyword evidence="6 7" id="KW-0472">Membrane</keyword>
<feature type="transmembrane region" description="Helical" evidence="7">
    <location>
        <begin position="229"/>
        <end position="246"/>
    </location>
</feature>
<feature type="transmembrane region" description="Helical" evidence="7">
    <location>
        <begin position="143"/>
        <end position="160"/>
    </location>
</feature>
<evidence type="ECO:0000313" key="9">
    <source>
        <dbReference type="EMBL" id="SIN95762.1"/>
    </source>
</evidence>
<feature type="transmembrane region" description="Helical" evidence="7">
    <location>
        <begin position="117"/>
        <end position="136"/>
    </location>
</feature>
<evidence type="ECO:0000256" key="3">
    <source>
        <dbReference type="ARBA" id="ARBA00022475"/>
    </source>
</evidence>
<dbReference type="InterPro" id="IPR036259">
    <property type="entry name" value="MFS_trans_sf"/>
</dbReference>
<feature type="transmembrane region" description="Helical" evidence="7">
    <location>
        <begin position="79"/>
        <end position="105"/>
    </location>
</feature>